<dbReference type="KEGG" id="pper:18782884"/>
<dbReference type="OMA" id="MCNDDAP"/>
<protein>
    <recommendedName>
        <fullName evidence="4">GDSL esterase/lipase</fullName>
    </recommendedName>
</protein>
<proteinExistence type="inferred from homology"/>
<dbReference type="OrthoDB" id="1600564at2759"/>
<dbReference type="SMR" id="M5X5L9"/>
<sequence length="349" mass="39112">MANLYIPWIFLVQTLTLFAKCRGKVPAVIVFGDSSVDSGNNNFIPTIARSNFQPYGQDFPGGQPTGRFCNGRIPSDLISDGLGLKPTIPAYLDPIYNISDFATGVCFASAGTGYDNTTSDVARVIPLWKEVEYYEEYQKKLKAYLGNKKAKKLLSDALYLISIGTNDFLENYYTLPDRQSQFTVKQYENFLINLAADFVKKLYALGARRMSLAGLPPMGCLPLERTTNIMGLHACVEERNNVALEFNRKLKGMVAKLNKQLPGLEAVYGDVYYIFLQIITRPSVFGLEEARVGCCGTGRFEMSFLCNPHNPFTCQDANKYVFWDAFHPSEKTNQIISDNALKTYLAKFL</sequence>
<dbReference type="EMBL" id="CM007653">
    <property type="protein sequence ID" value="ONI17761.1"/>
    <property type="molecule type" value="Genomic_DNA"/>
</dbReference>
<reference evidence="2 3" key="1">
    <citation type="journal article" date="2013" name="Nat. Genet.">
        <title>The high-quality draft genome of peach (Prunus persica) identifies unique patterns of genetic diversity, domestication and genome evolution.</title>
        <authorList>
            <consortium name="International Peach Genome Initiative"/>
            <person name="Verde I."/>
            <person name="Abbott A.G."/>
            <person name="Scalabrin S."/>
            <person name="Jung S."/>
            <person name="Shu S."/>
            <person name="Marroni F."/>
            <person name="Zhebentyayeva T."/>
            <person name="Dettori M.T."/>
            <person name="Grimwood J."/>
            <person name="Cattonaro F."/>
            <person name="Zuccolo A."/>
            <person name="Rossini L."/>
            <person name="Jenkins J."/>
            <person name="Vendramin E."/>
            <person name="Meisel L.A."/>
            <person name="Decroocq V."/>
            <person name="Sosinski B."/>
            <person name="Prochnik S."/>
            <person name="Mitros T."/>
            <person name="Policriti A."/>
            <person name="Cipriani G."/>
            <person name="Dondini L."/>
            <person name="Ficklin S."/>
            <person name="Goodstein D.M."/>
            <person name="Xuan P."/>
            <person name="Del Fabbro C."/>
            <person name="Aramini V."/>
            <person name="Copetti D."/>
            <person name="Gonzalez S."/>
            <person name="Horner D.S."/>
            <person name="Falchi R."/>
            <person name="Lucas S."/>
            <person name="Mica E."/>
            <person name="Maldonado J."/>
            <person name="Lazzari B."/>
            <person name="Bielenberg D."/>
            <person name="Pirona R."/>
            <person name="Miculan M."/>
            <person name="Barakat A."/>
            <person name="Testolin R."/>
            <person name="Stella A."/>
            <person name="Tartarini S."/>
            <person name="Tonutti P."/>
            <person name="Arus P."/>
            <person name="Orellana A."/>
            <person name="Wells C."/>
            <person name="Main D."/>
            <person name="Vizzotto G."/>
            <person name="Silva H."/>
            <person name="Salamini F."/>
            <person name="Schmutz J."/>
            <person name="Morgante M."/>
            <person name="Rokhsar D.S."/>
        </authorList>
    </citation>
    <scope>NUCLEOTIDE SEQUENCE [LARGE SCALE GENOMIC DNA]</scope>
    <source>
        <strain evidence="3">cv. Nemared</strain>
    </source>
</reference>
<dbReference type="Pfam" id="PF00657">
    <property type="entry name" value="Lipase_GDSL"/>
    <property type="match status" value="1"/>
</dbReference>
<dbReference type="FunFam" id="3.40.50.1110:FF:000003">
    <property type="entry name" value="GDSL esterase/lipase APG"/>
    <property type="match status" value="1"/>
</dbReference>
<comment type="similarity">
    <text evidence="1">Belongs to the 'GDSL' lipolytic enzyme family.</text>
</comment>
<dbReference type="GO" id="GO:0016788">
    <property type="term" value="F:hydrolase activity, acting on ester bonds"/>
    <property type="evidence" value="ECO:0007669"/>
    <property type="project" value="InterPro"/>
</dbReference>
<evidence type="ECO:0008006" key="4">
    <source>
        <dbReference type="Google" id="ProtNLM"/>
    </source>
</evidence>
<name>M5X5L9_PRUPE</name>
<gene>
    <name evidence="2" type="ORF">PRUPE_3G177600</name>
</gene>
<dbReference type="InterPro" id="IPR036514">
    <property type="entry name" value="SGNH_hydro_sf"/>
</dbReference>
<dbReference type="InterPro" id="IPR035669">
    <property type="entry name" value="SGNH_plant_lipase-like"/>
</dbReference>
<evidence type="ECO:0000313" key="3">
    <source>
        <dbReference type="Proteomes" id="UP000006882"/>
    </source>
</evidence>
<dbReference type="PANTHER" id="PTHR45642:SF51">
    <property type="entry name" value="GDSL-LIKE LIPASE_ACYLHYDROLASE"/>
    <property type="match status" value="1"/>
</dbReference>
<dbReference type="eggNOG" id="ENOG502QXBZ">
    <property type="taxonomic scope" value="Eukaryota"/>
</dbReference>
<dbReference type="CDD" id="cd01837">
    <property type="entry name" value="SGNH_plant_lipase_like"/>
    <property type="match status" value="1"/>
</dbReference>
<accession>M5X5L9</accession>
<dbReference type="HOGENOM" id="CLU_015101_0_1_1"/>
<evidence type="ECO:0000256" key="1">
    <source>
        <dbReference type="ARBA" id="ARBA00008668"/>
    </source>
</evidence>
<dbReference type="Gramene" id="ONI17761">
    <property type="protein sequence ID" value="ONI17761"/>
    <property type="gene ID" value="PRUPE_3G177600"/>
</dbReference>
<organism evidence="2 3">
    <name type="scientific">Prunus persica</name>
    <name type="common">Peach</name>
    <name type="synonym">Amygdalus persica</name>
    <dbReference type="NCBI Taxonomy" id="3760"/>
    <lineage>
        <taxon>Eukaryota</taxon>
        <taxon>Viridiplantae</taxon>
        <taxon>Streptophyta</taxon>
        <taxon>Embryophyta</taxon>
        <taxon>Tracheophyta</taxon>
        <taxon>Spermatophyta</taxon>
        <taxon>Magnoliopsida</taxon>
        <taxon>eudicotyledons</taxon>
        <taxon>Gunneridae</taxon>
        <taxon>Pentapetalae</taxon>
        <taxon>rosids</taxon>
        <taxon>fabids</taxon>
        <taxon>Rosales</taxon>
        <taxon>Rosaceae</taxon>
        <taxon>Amygdaloideae</taxon>
        <taxon>Amygdaleae</taxon>
        <taxon>Prunus</taxon>
    </lineage>
</organism>
<dbReference type="SUPFAM" id="SSF52266">
    <property type="entry name" value="SGNH hydrolase"/>
    <property type="match status" value="1"/>
</dbReference>
<evidence type="ECO:0000313" key="2">
    <source>
        <dbReference type="EMBL" id="ONI17761.1"/>
    </source>
</evidence>
<dbReference type="InterPro" id="IPR001087">
    <property type="entry name" value="GDSL"/>
</dbReference>
<dbReference type="Gene3D" id="3.40.50.1110">
    <property type="entry name" value="SGNH hydrolase"/>
    <property type="match status" value="1"/>
</dbReference>
<dbReference type="AlphaFoldDB" id="M5X5L9"/>
<keyword evidence="3" id="KW-1185">Reference proteome</keyword>
<dbReference type="PANTHER" id="PTHR45642">
    <property type="entry name" value="GDSL ESTERASE/LIPASE EXL3"/>
    <property type="match status" value="1"/>
</dbReference>
<dbReference type="Proteomes" id="UP000006882">
    <property type="component" value="Chromosome G3"/>
</dbReference>
<dbReference type="InterPro" id="IPR050592">
    <property type="entry name" value="GDSL_lipolytic_enzyme"/>
</dbReference>